<comment type="caution">
    <text evidence="6">The sequence shown here is derived from an EMBL/GenBank/DDBJ whole genome shotgun (WGS) entry which is preliminary data.</text>
</comment>
<dbReference type="PANTHER" id="PTHR30055">
    <property type="entry name" value="HTH-TYPE TRANSCRIPTIONAL REGULATOR RUTR"/>
    <property type="match status" value="1"/>
</dbReference>
<keyword evidence="3" id="KW-0804">Transcription</keyword>
<evidence type="ECO:0000313" key="6">
    <source>
        <dbReference type="EMBL" id="PXY23940.1"/>
    </source>
</evidence>
<dbReference type="InterPro" id="IPR050109">
    <property type="entry name" value="HTH-type_TetR-like_transc_reg"/>
</dbReference>
<organism evidence="6 7">
    <name type="scientific">Prauserella flavalba</name>
    <dbReference type="NCBI Taxonomy" id="1477506"/>
    <lineage>
        <taxon>Bacteria</taxon>
        <taxon>Bacillati</taxon>
        <taxon>Actinomycetota</taxon>
        <taxon>Actinomycetes</taxon>
        <taxon>Pseudonocardiales</taxon>
        <taxon>Pseudonocardiaceae</taxon>
        <taxon>Prauserella</taxon>
    </lineage>
</organism>
<evidence type="ECO:0000256" key="1">
    <source>
        <dbReference type="ARBA" id="ARBA00023015"/>
    </source>
</evidence>
<evidence type="ECO:0000256" key="3">
    <source>
        <dbReference type="ARBA" id="ARBA00023163"/>
    </source>
</evidence>
<protein>
    <recommendedName>
        <fullName evidence="5">HTH tetR-type domain-containing protein</fullName>
    </recommendedName>
</protein>
<dbReference type="EMBL" id="MASU01000013">
    <property type="protein sequence ID" value="PXY23940.1"/>
    <property type="molecule type" value="Genomic_DNA"/>
</dbReference>
<dbReference type="RefSeq" id="WP_168214118.1">
    <property type="nucleotide sequence ID" value="NZ_JBHVKT010000004.1"/>
</dbReference>
<proteinExistence type="predicted"/>
<evidence type="ECO:0000256" key="4">
    <source>
        <dbReference type="PROSITE-ProRule" id="PRU00335"/>
    </source>
</evidence>
<feature type="DNA-binding region" description="H-T-H motif" evidence="4">
    <location>
        <begin position="32"/>
        <end position="51"/>
    </location>
</feature>
<reference evidence="6 7" key="1">
    <citation type="submission" date="2016-07" db="EMBL/GenBank/DDBJ databases">
        <title>Draft genome sequence of Prauserella sp. YIM 121212, isolated from alkaline soil.</title>
        <authorList>
            <person name="Ruckert C."/>
            <person name="Albersmeier A."/>
            <person name="Jiang C.-L."/>
            <person name="Jiang Y."/>
            <person name="Kalinowski J."/>
            <person name="Schneider O."/>
            <person name="Winkler A."/>
            <person name="Zotchev S.B."/>
        </authorList>
    </citation>
    <scope>NUCLEOTIDE SEQUENCE [LARGE SCALE GENOMIC DNA]</scope>
    <source>
        <strain evidence="6 7">YIM 121212</strain>
    </source>
</reference>
<accession>A0A318LCZ0</accession>
<name>A0A318LCZ0_9PSEU</name>
<dbReference type="GO" id="GO:0003700">
    <property type="term" value="F:DNA-binding transcription factor activity"/>
    <property type="evidence" value="ECO:0007669"/>
    <property type="project" value="TreeGrafter"/>
</dbReference>
<keyword evidence="7" id="KW-1185">Reference proteome</keyword>
<dbReference type="SUPFAM" id="SSF48498">
    <property type="entry name" value="Tetracyclin repressor-like, C-terminal domain"/>
    <property type="match status" value="1"/>
</dbReference>
<dbReference type="InterPro" id="IPR001647">
    <property type="entry name" value="HTH_TetR"/>
</dbReference>
<evidence type="ECO:0000256" key="2">
    <source>
        <dbReference type="ARBA" id="ARBA00023125"/>
    </source>
</evidence>
<evidence type="ECO:0000313" key="7">
    <source>
        <dbReference type="Proteomes" id="UP000247892"/>
    </source>
</evidence>
<evidence type="ECO:0000259" key="5">
    <source>
        <dbReference type="PROSITE" id="PS50977"/>
    </source>
</evidence>
<dbReference type="Proteomes" id="UP000247892">
    <property type="component" value="Unassembled WGS sequence"/>
</dbReference>
<dbReference type="PROSITE" id="PS50977">
    <property type="entry name" value="HTH_TETR_2"/>
    <property type="match status" value="1"/>
</dbReference>
<dbReference type="PANTHER" id="PTHR30055:SF234">
    <property type="entry name" value="HTH-TYPE TRANSCRIPTIONAL REGULATOR BETI"/>
    <property type="match status" value="1"/>
</dbReference>
<dbReference type="GO" id="GO:0000976">
    <property type="term" value="F:transcription cis-regulatory region binding"/>
    <property type="evidence" value="ECO:0007669"/>
    <property type="project" value="TreeGrafter"/>
</dbReference>
<dbReference type="Gene3D" id="1.10.357.10">
    <property type="entry name" value="Tetracycline Repressor, domain 2"/>
    <property type="match status" value="1"/>
</dbReference>
<dbReference type="InterPro" id="IPR036271">
    <property type="entry name" value="Tet_transcr_reg_TetR-rel_C_sf"/>
</dbReference>
<gene>
    <name evidence="6" type="ORF">BA062_27085</name>
</gene>
<dbReference type="Pfam" id="PF00440">
    <property type="entry name" value="TetR_N"/>
    <property type="match status" value="1"/>
</dbReference>
<dbReference type="PRINTS" id="PR00455">
    <property type="entry name" value="HTHTETR"/>
</dbReference>
<keyword evidence="2 4" id="KW-0238">DNA-binding</keyword>
<dbReference type="AlphaFoldDB" id="A0A318LCZ0"/>
<feature type="domain" description="HTH tetR-type" evidence="5">
    <location>
        <begin position="10"/>
        <end position="69"/>
    </location>
</feature>
<dbReference type="InterPro" id="IPR009057">
    <property type="entry name" value="Homeodomain-like_sf"/>
</dbReference>
<keyword evidence="1" id="KW-0805">Transcription regulation</keyword>
<sequence length="188" mass="19614">MPPGTSRGADNTTAAIVAFAARLYADRGEGVSMAEVAAGAGVSRATLYRHFPTRDDLQRAIARAAIGDLGRRLGNAGLDGVPAREALARIARAFLAAGGSYPALVRGYAKDAEEQAEHERRIAQPVRAVLDRAVADGQLRADVDPALLFGTFAALLENGLRYSLREDAGAEPVAASVVSLFLDGAARS</sequence>
<dbReference type="SUPFAM" id="SSF46689">
    <property type="entry name" value="Homeodomain-like"/>
    <property type="match status" value="1"/>
</dbReference>